<evidence type="ECO:0000256" key="1">
    <source>
        <dbReference type="ARBA" id="ARBA00023002"/>
    </source>
</evidence>
<sequence>MFSVTLVQNLSKYHLLKHPFYQAWNQGALEISTLQRYAKQYFKNVEAFPRYVSGVHSQCLSITDRRVLLENLIDEERGDENHPELWLRFAESLGESREEVSSTRAESATKNLVEGFLELIKSSYAAGLGALFAYEQQVPVVAESKIKNSMDTIMRILDCNFLKCTLKLMNGIQQNVKLYLIN</sequence>
<organism evidence="3 4">
    <name type="scientific">Midichloria mitochondrii (strain IricVA)</name>
    <dbReference type="NCBI Taxonomy" id="696127"/>
    <lineage>
        <taxon>Bacteria</taxon>
        <taxon>Pseudomonadati</taxon>
        <taxon>Pseudomonadota</taxon>
        <taxon>Alphaproteobacteria</taxon>
        <taxon>Rickettsiales</taxon>
        <taxon>Candidatus Midichloriaceae</taxon>
        <taxon>Candidatus Midichloria</taxon>
    </lineage>
</organism>
<dbReference type="EMBL" id="CP002130">
    <property type="protein sequence ID" value="AEI88782.1"/>
    <property type="molecule type" value="Genomic_DNA"/>
</dbReference>
<evidence type="ECO:0000259" key="2">
    <source>
        <dbReference type="Pfam" id="PF03070"/>
    </source>
</evidence>
<dbReference type="AlphaFoldDB" id="F7XVT3"/>
<dbReference type="Gene3D" id="1.20.910.10">
    <property type="entry name" value="Heme oxygenase-like"/>
    <property type="match status" value="1"/>
</dbReference>
<proteinExistence type="predicted"/>
<dbReference type="SUPFAM" id="SSF48613">
    <property type="entry name" value="Heme oxygenase-like"/>
    <property type="match status" value="1"/>
</dbReference>
<dbReference type="STRING" id="696127.midi_00475"/>
<dbReference type="HOGENOM" id="CLU_1480457_0_0_5"/>
<feature type="domain" description="Thiaminase-2/PQQC" evidence="2">
    <location>
        <begin position="13"/>
        <end position="146"/>
    </location>
</feature>
<reference evidence="3 4" key="1">
    <citation type="journal article" date="2011" name="Mol. Biol. Evol.">
        <title>Phylogenomic evidence for the presence of a flagellum and cbb3 oxidase in the free-living mitochondrial ancestor.</title>
        <authorList>
            <person name="Sassera D."/>
            <person name="Lo N."/>
            <person name="Epis S."/>
            <person name="D'Auria G."/>
            <person name="Montagna M."/>
            <person name="Comandatore F."/>
            <person name="Horner D."/>
            <person name="Pereto J."/>
            <person name="Luciano A.M."/>
            <person name="Franciosi F."/>
            <person name="Ferri E."/>
            <person name="Crotti E."/>
            <person name="Bazzocchi C."/>
            <person name="Daffonchio D."/>
            <person name="Sacchi L."/>
            <person name="Moya A."/>
            <person name="Latorre A."/>
            <person name="Bandi C."/>
        </authorList>
    </citation>
    <scope>NUCLEOTIDE SEQUENCE [LARGE SCALE GENOMIC DNA]</scope>
    <source>
        <strain evidence="3 4">IricVA</strain>
    </source>
</reference>
<gene>
    <name evidence="3" type="ordered locus">midi_00475</name>
</gene>
<dbReference type="RefSeq" id="WP_013950994.1">
    <property type="nucleotide sequence ID" value="NC_015722.1"/>
</dbReference>
<evidence type="ECO:0000313" key="3">
    <source>
        <dbReference type="EMBL" id="AEI88782.1"/>
    </source>
</evidence>
<keyword evidence="1" id="KW-0560">Oxidoreductase</keyword>
<dbReference type="KEGG" id="mmn:midi_00475"/>
<evidence type="ECO:0000313" key="4">
    <source>
        <dbReference type="Proteomes" id="UP000006639"/>
    </source>
</evidence>
<dbReference type="NCBIfam" id="TIGR04305">
    <property type="entry name" value="fol_rel_CADD"/>
    <property type="match status" value="1"/>
</dbReference>
<dbReference type="InterPro" id="IPR039068">
    <property type="entry name" value="PqqC-like"/>
</dbReference>
<dbReference type="PANTHER" id="PTHR40279:SF3">
    <property type="entry name" value="4-AMINOBENZOATE SYNTHASE"/>
    <property type="match status" value="1"/>
</dbReference>
<dbReference type="GO" id="GO:0016491">
    <property type="term" value="F:oxidoreductase activity"/>
    <property type="evidence" value="ECO:0007669"/>
    <property type="project" value="UniProtKB-KW"/>
</dbReference>
<dbReference type="Proteomes" id="UP000006639">
    <property type="component" value="Chromosome"/>
</dbReference>
<accession>F7XVT3</accession>
<protein>
    <submittedName>
        <fullName evidence="3">Coenzyme PQQ synthesis protein C, putative</fullName>
    </submittedName>
</protein>
<dbReference type="InterPro" id="IPR027572">
    <property type="entry name" value="Fol-rel_CADD"/>
</dbReference>
<dbReference type="PANTHER" id="PTHR40279">
    <property type="entry name" value="PQQC-LIKE PROTEIN"/>
    <property type="match status" value="1"/>
</dbReference>
<name>F7XVT3_MIDMI</name>
<dbReference type="InterPro" id="IPR016084">
    <property type="entry name" value="Haem_Oase-like_multi-hlx"/>
</dbReference>
<dbReference type="SMART" id="SM01236">
    <property type="entry name" value="Haem_oxygenase_2"/>
    <property type="match status" value="1"/>
</dbReference>
<keyword evidence="4" id="KW-1185">Reference proteome</keyword>
<dbReference type="InterPro" id="IPR004305">
    <property type="entry name" value="Thiaminase-2/PQQC"/>
</dbReference>
<dbReference type="Pfam" id="PF03070">
    <property type="entry name" value="TENA_THI-4"/>
    <property type="match status" value="1"/>
</dbReference>